<dbReference type="SMART" id="SM00448">
    <property type="entry name" value="REC"/>
    <property type="match status" value="1"/>
</dbReference>
<dbReference type="OrthoDB" id="261949at2"/>
<dbReference type="RefSeq" id="WP_145444149.1">
    <property type="nucleotide sequence ID" value="NZ_CP036280.1"/>
</dbReference>
<evidence type="ECO:0000313" key="4">
    <source>
        <dbReference type="EMBL" id="QDU70182.1"/>
    </source>
</evidence>
<evidence type="ECO:0000259" key="3">
    <source>
        <dbReference type="PROSITE" id="PS50110"/>
    </source>
</evidence>
<organism evidence="4 5">
    <name type="scientific">Mucisphaera calidilacus</name>
    <dbReference type="NCBI Taxonomy" id="2527982"/>
    <lineage>
        <taxon>Bacteria</taxon>
        <taxon>Pseudomonadati</taxon>
        <taxon>Planctomycetota</taxon>
        <taxon>Phycisphaerae</taxon>
        <taxon>Phycisphaerales</taxon>
        <taxon>Phycisphaeraceae</taxon>
        <taxon>Mucisphaera</taxon>
    </lineage>
</organism>
<accession>A0A518BT79</accession>
<dbReference type="PANTHER" id="PTHR44591:SF3">
    <property type="entry name" value="RESPONSE REGULATORY DOMAIN-CONTAINING PROTEIN"/>
    <property type="match status" value="1"/>
</dbReference>
<protein>
    <submittedName>
        <fullName evidence="4">DNA-binding response regulator MtrA</fullName>
    </submittedName>
</protein>
<keyword evidence="4" id="KW-0238">DNA-binding</keyword>
<keyword evidence="1 2" id="KW-0597">Phosphoprotein</keyword>
<evidence type="ECO:0000313" key="5">
    <source>
        <dbReference type="Proteomes" id="UP000320386"/>
    </source>
</evidence>
<reference evidence="4 5" key="1">
    <citation type="submission" date="2019-02" db="EMBL/GenBank/DDBJ databases">
        <title>Deep-cultivation of Planctomycetes and their phenomic and genomic characterization uncovers novel biology.</title>
        <authorList>
            <person name="Wiegand S."/>
            <person name="Jogler M."/>
            <person name="Boedeker C."/>
            <person name="Pinto D."/>
            <person name="Vollmers J."/>
            <person name="Rivas-Marin E."/>
            <person name="Kohn T."/>
            <person name="Peeters S.H."/>
            <person name="Heuer A."/>
            <person name="Rast P."/>
            <person name="Oberbeckmann S."/>
            <person name="Bunk B."/>
            <person name="Jeske O."/>
            <person name="Meyerdierks A."/>
            <person name="Storesund J.E."/>
            <person name="Kallscheuer N."/>
            <person name="Luecker S."/>
            <person name="Lage O.M."/>
            <person name="Pohl T."/>
            <person name="Merkel B.J."/>
            <person name="Hornburger P."/>
            <person name="Mueller R.-W."/>
            <person name="Bruemmer F."/>
            <person name="Labrenz M."/>
            <person name="Spormann A.M."/>
            <person name="Op den Camp H."/>
            <person name="Overmann J."/>
            <person name="Amann R."/>
            <person name="Jetten M.S.M."/>
            <person name="Mascher T."/>
            <person name="Medema M.H."/>
            <person name="Devos D.P."/>
            <person name="Kaster A.-K."/>
            <person name="Ovreas L."/>
            <person name="Rohde M."/>
            <person name="Galperin M.Y."/>
            <person name="Jogler C."/>
        </authorList>
    </citation>
    <scope>NUCLEOTIDE SEQUENCE [LARGE SCALE GENOMIC DNA]</scope>
    <source>
        <strain evidence="4 5">Pan265</strain>
    </source>
</reference>
<dbReference type="Proteomes" id="UP000320386">
    <property type="component" value="Chromosome"/>
</dbReference>
<name>A0A518BT79_9BACT</name>
<dbReference type="InterPro" id="IPR041657">
    <property type="entry name" value="HTH_17"/>
</dbReference>
<feature type="modified residue" description="4-aspartylphosphate" evidence="2">
    <location>
        <position position="128"/>
    </location>
</feature>
<evidence type="ECO:0000256" key="1">
    <source>
        <dbReference type="ARBA" id="ARBA00022553"/>
    </source>
</evidence>
<dbReference type="InterPro" id="IPR011006">
    <property type="entry name" value="CheY-like_superfamily"/>
</dbReference>
<dbReference type="Pfam" id="PF12728">
    <property type="entry name" value="HTH_17"/>
    <property type="match status" value="1"/>
</dbReference>
<dbReference type="CDD" id="cd00156">
    <property type="entry name" value="REC"/>
    <property type="match status" value="1"/>
</dbReference>
<dbReference type="EMBL" id="CP036280">
    <property type="protein sequence ID" value="QDU70182.1"/>
    <property type="molecule type" value="Genomic_DNA"/>
</dbReference>
<dbReference type="GO" id="GO:0000160">
    <property type="term" value="P:phosphorelay signal transduction system"/>
    <property type="evidence" value="ECO:0007669"/>
    <property type="project" value="InterPro"/>
</dbReference>
<dbReference type="Pfam" id="PF00072">
    <property type="entry name" value="Response_reg"/>
    <property type="match status" value="1"/>
</dbReference>
<dbReference type="AlphaFoldDB" id="A0A518BT79"/>
<proteinExistence type="predicted"/>
<gene>
    <name evidence="4" type="primary">mtrA</name>
    <name evidence="4" type="ORF">Pan265_00040</name>
</gene>
<dbReference type="PROSITE" id="PS50110">
    <property type="entry name" value="RESPONSE_REGULATORY"/>
    <property type="match status" value="1"/>
</dbReference>
<feature type="domain" description="Response regulatory" evidence="3">
    <location>
        <begin position="78"/>
        <end position="195"/>
    </location>
</feature>
<dbReference type="NCBIfam" id="TIGR01764">
    <property type="entry name" value="excise"/>
    <property type="match status" value="1"/>
</dbReference>
<dbReference type="InterPro" id="IPR010093">
    <property type="entry name" value="SinI_DNA-bd"/>
</dbReference>
<dbReference type="GO" id="GO:0003677">
    <property type="term" value="F:DNA binding"/>
    <property type="evidence" value="ECO:0007669"/>
    <property type="project" value="UniProtKB-KW"/>
</dbReference>
<evidence type="ECO:0000256" key="2">
    <source>
        <dbReference type="PROSITE-ProRule" id="PRU00169"/>
    </source>
</evidence>
<keyword evidence="5" id="KW-1185">Reference proteome</keyword>
<dbReference type="KEGG" id="mcad:Pan265_00040"/>
<dbReference type="Gene3D" id="3.40.50.2300">
    <property type="match status" value="1"/>
</dbReference>
<dbReference type="InterPro" id="IPR001789">
    <property type="entry name" value="Sig_transdc_resp-reg_receiver"/>
</dbReference>
<dbReference type="SUPFAM" id="SSF52172">
    <property type="entry name" value="CheY-like"/>
    <property type="match status" value="1"/>
</dbReference>
<dbReference type="PANTHER" id="PTHR44591">
    <property type="entry name" value="STRESS RESPONSE REGULATOR PROTEIN 1"/>
    <property type="match status" value="1"/>
</dbReference>
<sequence length="199" mass="22204">MGESNGSELTSKQVFTTGEAATVCKVSQQTIIRCFDSGRLNGFRVPGSRFRRIPREELIRFMRANDIPTDEFESTRKTVLVVDDDPQILEVFRELIGGDERIDLKTASTGYDAGILTEQVRPDLMILDYMLPDINGNVVCNTVRSNDDLGQMKIVIVSGVVNQEEVDGLLRAGADEFIKKPFNAEQLLDRIETLLGFEG</sequence>
<dbReference type="InterPro" id="IPR050595">
    <property type="entry name" value="Bact_response_regulator"/>
</dbReference>